<dbReference type="Pfam" id="PF24767">
    <property type="entry name" value="UBA_At5g58720"/>
    <property type="match status" value="1"/>
</dbReference>
<dbReference type="FunCoup" id="A0A059AFL4">
    <property type="interactions" value="1453"/>
</dbReference>
<dbReference type="PANTHER" id="PTHR47676:SF1">
    <property type="entry name" value="SMR DOMAIN-CONTAINING PROTEIN"/>
    <property type="match status" value="1"/>
</dbReference>
<dbReference type="InterPro" id="IPR013899">
    <property type="entry name" value="DUF1771"/>
</dbReference>
<dbReference type="InterPro" id="IPR036063">
    <property type="entry name" value="Smr_dom_sf"/>
</dbReference>
<accession>A0A059AFL4</accession>
<dbReference type="Gene3D" id="3.30.1370.110">
    <property type="match status" value="1"/>
</dbReference>
<gene>
    <name evidence="3" type="ORF">EUGRSUZ_J01912</name>
</gene>
<dbReference type="Gramene" id="KCW52524">
    <property type="protein sequence ID" value="KCW52524"/>
    <property type="gene ID" value="EUGRSUZ_J01912"/>
</dbReference>
<organism evidence="3">
    <name type="scientific">Eucalyptus grandis</name>
    <name type="common">Flooded gum</name>
    <dbReference type="NCBI Taxonomy" id="71139"/>
    <lineage>
        <taxon>Eukaryota</taxon>
        <taxon>Viridiplantae</taxon>
        <taxon>Streptophyta</taxon>
        <taxon>Embryophyta</taxon>
        <taxon>Tracheophyta</taxon>
        <taxon>Spermatophyta</taxon>
        <taxon>Magnoliopsida</taxon>
        <taxon>eudicotyledons</taxon>
        <taxon>Gunneridae</taxon>
        <taxon>Pentapetalae</taxon>
        <taxon>rosids</taxon>
        <taxon>malvids</taxon>
        <taxon>Myrtales</taxon>
        <taxon>Myrtaceae</taxon>
        <taxon>Myrtoideae</taxon>
        <taxon>Eucalypteae</taxon>
        <taxon>Eucalyptus</taxon>
    </lineage>
</organism>
<dbReference type="KEGG" id="egr:104422388"/>
<feature type="domain" description="Smr" evidence="2">
    <location>
        <begin position="427"/>
        <end position="497"/>
    </location>
</feature>
<dbReference type="SMART" id="SM00463">
    <property type="entry name" value="SMR"/>
    <property type="match status" value="1"/>
</dbReference>
<dbReference type="SMART" id="SM01162">
    <property type="entry name" value="DUF1771"/>
    <property type="match status" value="1"/>
</dbReference>
<reference evidence="3" key="1">
    <citation type="submission" date="2013-07" db="EMBL/GenBank/DDBJ databases">
        <title>The genome of Eucalyptus grandis.</title>
        <authorList>
            <person name="Schmutz J."/>
            <person name="Hayes R."/>
            <person name="Myburg A."/>
            <person name="Tuskan G."/>
            <person name="Grattapaglia D."/>
            <person name="Rokhsar D.S."/>
        </authorList>
    </citation>
    <scope>NUCLEOTIDE SEQUENCE</scope>
    <source>
        <tissue evidence="3">Leaf extractions</tissue>
    </source>
</reference>
<feature type="compositionally biased region" description="Low complexity" evidence="1">
    <location>
        <begin position="94"/>
        <end position="118"/>
    </location>
</feature>
<evidence type="ECO:0000313" key="3">
    <source>
        <dbReference type="EMBL" id="KCW52524.1"/>
    </source>
</evidence>
<dbReference type="InterPro" id="IPR002625">
    <property type="entry name" value="Smr_dom"/>
</dbReference>
<dbReference type="OrthoDB" id="3231855at2759"/>
<protein>
    <recommendedName>
        <fullName evidence="2">Smr domain-containing protein</fullName>
    </recommendedName>
</protein>
<evidence type="ECO:0000256" key="1">
    <source>
        <dbReference type="SAM" id="MobiDB-lite"/>
    </source>
</evidence>
<proteinExistence type="predicted"/>
<feature type="compositionally biased region" description="Basic residues" evidence="1">
    <location>
        <begin position="1"/>
        <end position="14"/>
    </location>
</feature>
<dbReference type="PANTHER" id="PTHR47676">
    <property type="entry name" value="OS01G0225100 PROTEIN"/>
    <property type="match status" value="1"/>
</dbReference>
<dbReference type="InterPro" id="IPR056254">
    <property type="entry name" value="At5g58720/SDE5-like_UBA-like"/>
</dbReference>
<dbReference type="InParanoid" id="A0A059AFL4"/>
<dbReference type="Pfam" id="PF08590">
    <property type="entry name" value="DUF1771"/>
    <property type="match status" value="1"/>
</dbReference>
<feature type="region of interest" description="Disordered" evidence="1">
    <location>
        <begin position="1"/>
        <end position="44"/>
    </location>
</feature>
<dbReference type="OMA" id="IPEQRTY"/>
<feature type="compositionally biased region" description="Low complexity" evidence="1">
    <location>
        <begin position="18"/>
        <end position="31"/>
    </location>
</feature>
<evidence type="ECO:0000259" key="2">
    <source>
        <dbReference type="PROSITE" id="PS50828"/>
    </source>
</evidence>
<name>A0A059AFL4_EUCGR</name>
<dbReference type="InterPro" id="IPR055319">
    <property type="entry name" value="At5g58720-like"/>
</dbReference>
<feature type="region of interest" description="Disordered" evidence="1">
    <location>
        <begin position="79"/>
        <end position="118"/>
    </location>
</feature>
<dbReference type="SUPFAM" id="SSF160443">
    <property type="entry name" value="SMR domain-like"/>
    <property type="match status" value="1"/>
</dbReference>
<dbReference type="AlphaFoldDB" id="A0A059AFL4"/>
<dbReference type="eggNOG" id="KOG2401">
    <property type="taxonomic scope" value="Eukaryota"/>
</dbReference>
<dbReference type="STRING" id="71139.A0A059AFL4"/>
<sequence length="512" mass="56125">MNQKNRKKKKRKPRHGPDAPSGGPAPADAAAPRPPSAEEEGDEARRVVVGALVVAFGSISVEEAAAAFREAGGNPNRAAEILGAGSSDNAEEPSTSSNSSGVWGSDSGFNSSSVSGSSEGYVEANFMRDALREKRVRGNKGKKLVAATGTVSTVLGKDYMKVSTARDSTRSNRFLDGAIAHGKGEETEQFLCAMLGEDSELSLAVVRDVLCQCGYNVGKALDVLLDLSASSCEQSRNCTNSNTDVESREDTGSSLECSENFADRLSDCTSQSYESEPHDNPWFISSECRNYFDVPSSRSIESNVSQEVLECLYKISKSPQHEPRTMNWRHVAKKMNTFGNELEPHKETIARGDEYTVLRKEAEQHWESMKSSYQKAGVAHSKGQKGYAAVLSEEGRKYSKMGRQAEERASQEIFRARNKNIENAITIDLHGQHVKQAMRLLKFHLLLPSIQKLKVITGCGSHGVGKSKLKQSVVRLIEREGIEWSEENQGMVVIKLDQRRNFSFVDADSDSD</sequence>
<dbReference type="PROSITE" id="PS50828">
    <property type="entry name" value="SMR"/>
    <property type="match status" value="1"/>
</dbReference>
<dbReference type="EMBL" id="KK198762">
    <property type="protein sequence ID" value="KCW52524.1"/>
    <property type="molecule type" value="Genomic_DNA"/>
</dbReference>